<dbReference type="OrthoDB" id="3269932at2759"/>
<name>A0A0D0CVW6_9AGAR</name>
<evidence type="ECO:0000313" key="3">
    <source>
        <dbReference type="EMBL" id="KIK60188.1"/>
    </source>
</evidence>
<feature type="domain" description="Nephrocystin 3-like N-terminal" evidence="2">
    <location>
        <begin position="18"/>
        <end position="119"/>
    </location>
</feature>
<proteinExistence type="predicted"/>
<organism evidence="3 4">
    <name type="scientific">Collybiopsis luxurians FD-317 M1</name>
    <dbReference type="NCBI Taxonomy" id="944289"/>
    <lineage>
        <taxon>Eukaryota</taxon>
        <taxon>Fungi</taxon>
        <taxon>Dikarya</taxon>
        <taxon>Basidiomycota</taxon>
        <taxon>Agaricomycotina</taxon>
        <taxon>Agaricomycetes</taxon>
        <taxon>Agaricomycetidae</taxon>
        <taxon>Agaricales</taxon>
        <taxon>Marasmiineae</taxon>
        <taxon>Omphalotaceae</taxon>
        <taxon>Collybiopsis</taxon>
        <taxon>Collybiopsis luxurians</taxon>
    </lineage>
</organism>
<dbReference type="Proteomes" id="UP000053593">
    <property type="component" value="Unassembled WGS sequence"/>
</dbReference>
<dbReference type="Gene3D" id="3.40.50.300">
    <property type="entry name" value="P-loop containing nucleotide triphosphate hydrolases"/>
    <property type="match status" value="1"/>
</dbReference>
<dbReference type="AlphaFoldDB" id="A0A0D0CVW6"/>
<sequence>YPPPLILSCTQEETLGDLRNWANSSSTNHMFWLCGMAETGKSTITQTFAKTCAENGFLVGRFFFRRTDTSRNNSQQLFTTIALQMALANLELRFIINSVVEQDPSVLTSSTEDQLERLILQP</sequence>
<keyword evidence="1" id="KW-0677">Repeat</keyword>
<evidence type="ECO:0000256" key="1">
    <source>
        <dbReference type="ARBA" id="ARBA00022737"/>
    </source>
</evidence>
<accession>A0A0D0CVW6</accession>
<evidence type="ECO:0000259" key="2">
    <source>
        <dbReference type="Pfam" id="PF24883"/>
    </source>
</evidence>
<dbReference type="InterPro" id="IPR027417">
    <property type="entry name" value="P-loop_NTPase"/>
</dbReference>
<gene>
    <name evidence="3" type="ORF">GYMLUDRAFT_105293</name>
</gene>
<dbReference type="InterPro" id="IPR056884">
    <property type="entry name" value="NPHP3-like_N"/>
</dbReference>
<dbReference type="EMBL" id="KN834776">
    <property type="protein sequence ID" value="KIK60188.1"/>
    <property type="molecule type" value="Genomic_DNA"/>
</dbReference>
<feature type="non-terminal residue" evidence="3">
    <location>
        <position position="122"/>
    </location>
</feature>
<feature type="non-terminal residue" evidence="3">
    <location>
        <position position="1"/>
    </location>
</feature>
<keyword evidence="4" id="KW-1185">Reference proteome</keyword>
<dbReference type="Pfam" id="PF24883">
    <property type="entry name" value="NPHP3_N"/>
    <property type="match status" value="1"/>
</dbReference>
<dbReference type="HOGENOM" id="CLU_000288_6_8_1"/>
<protein>
    <recommendedName>
        <fullName evidence="2">Nephrocystin 3-like N-terminal domain-containing protein</fullName>
    </recommendedName>
</protein>
<evidence type="ECO:0000313" key="4">
    <source>
        <dbReference type="Proteomes" id="UP000053593"/>
    </source>
</evidence>
<reference evidence="3 4" key="1">
    <citation type="submission" date="2014-04" db="EMBL/GenBank/DDBJ databases">
        <title>Evolutionary Origins and Diversification of the Mycorrhizal Mutualists.</title>
        <authorList>
            <consortium name="DOE Joint Genome Institute"/>
            <consortium name="Mycorrhizal Genomics Consortium"/>
            <person name="Kohler A."/>
            <person name="Kuo A."/>
            <person name="Nagy L.G."/>
            <person name="Floudas D."/>
            <person name="Copeland A."/>
            <person name="Barry K.W."/>
            <person name="Cichocki N."/>
            <person name="Veneault-Fourrey C."/>
            <person name="LaButti K."/>
            <person name="Lindquist E.A."/>
            <person name="Lipzen A."/>
            <person name="Lundell T."/>
            <person name="Morin E."/>
            <person name="Murat C."/>
            <person name="Riley R."/>
            <person name="Ohm R."/>
            <person name="Sun H."/>
            <person name="Tunlid A."/>
            <person name="Henrissat B."/>
            <person name="Grigoriev I.V."/>
            <person name="Hibbett D.S."/>
            <person name="Martin F."/>
        </authorList>
    </citation>
    <scope>NUCLEOTIDE SEQUENCE [LARGE SCALE GENOMIC DNA]</scope>
    <source>
        <strain evidence="3 4">FD-317 M1</strain>
    </source>
</reference>